<comment type="caution">
    <text evidence="1">The sequence shown here is derived from an EMBL/GenBank/DDBJ whole genome shotgun (WGS) entry which is preliminary data.</text>
</comment>
<gene>
    <name evidence="1" type="ORF">AAHA92_08178</name>
</gene>
<name>A0ABD1HMD7_SALDI</name>
<proteinExistence type="predicted"/>
<evidence type="ECO:0000313" key="1">
    <source>
        <dbReference type="EMBL" id="KAL1557623.1"/>
    </source>
</evidence>
<evidence type="ECO:0000313" key="2">
    <source>
        <dbReference type="Proteomes" id="UP001567538"/>
    </source>
</evidence>
<sequence>MESQSLDAFDIGGTECKVKWFRRWSKVKHGGLGLRQLGSEGSTEVHSGAMKFEETDIEYDTASPWLLKHNSGSFLHRQKLNSDHCRSYKMCFLRQN</sequence>
<dbReference type="Proteomes" id="UP001567538">
    <property type="component" value="Unassembled WGS sequence"/>
</dbReference>
<organism evidence="1 2">
    <name type="scientific">Salvia divinorum</name>
    <name type="common">Maria pastora</name>
    <name type="synonym">Diviner's sage</name>
    <dbReference type="NCBI Taxonomy" id="28513"/>
    <lineage>
        <taxon>Eukaryota</taxon>
        <taxon>Viridiplantae</taxon>
        <taxon>Streptophyta</taxon>
        <taxon>Embryophyta</taxon>
        <taxon>Tracheophyta</taxon>
        <taxon>Spermatophyta</taxon>
        <taxon>Magnoliopsida</taxon>
        <taxon>eudicotyledons</taxon>
        <taxon>Gunneridae</taxon>
        <taxon>Pentapetalae</taxon>
        <taxon>asterids</taxon>
        <taxon>lamiids</taxon>
        <taxon>Lamiales</taxon>
        <taxon>Lamiaceae</taxon>
        <taxon>Nepetoideae</taxon>
        <taxon>Mentheae</taxon>
        <taxon>Salviinae</taxon>
        <taxon>Salvia</taxon>
        <taxon>Salvia subgen. Calosphace</taxon>
    </lineage>
</organism>
<dbReference type="AlphaFoldDB" id="A0ABD1HMD7"/>
<reference evidence="1 2" key="1">
    <citation type="submission" date="2024-06" db="EMBL/GenBank/DDBJ databases">
        <title>A chromosome level genome sequence of Diviner's sage (Salvia divinorum).</title>
        <authorList>
            <person name="Ford S.A."/>
            <person name="Ro D.-K."/>
            <person name="Ness R.W."/>
            <person name="Phillips M.A."/>
        </authorList>
    </citation>
    <scope>NUCLEOTIDE SEQUENCE [LARGE SCALE GENOMIC DNA]</scope>
    <source>
        <strain evidence="1">SAF-2024a</strain>
        <tissue evidence="1">Leaf</tissue>
    </source>
</reference>
<accession>A0ABD1HMD7</accession>
<dbReference type="EMBL" id="JBEAFC010000004">
    <property type="protein sequence ID" value="KAL1557623.1"/>
    <property type="molecule type" value="Genomic_DNA"/>
</dbReference>
<keyword evidence="2" id="KW-1185">Reference proteome</keyword>
<protein>
    <submittedName>
        <fullName evidence="1">Uncharacterized protein</fullName>
    </submittedName>
</protein>